<evidence type="ECO:0000256" key="1">
    <source>
        <dbReference type="SAM" id="Phobius"/>
    </source>
</evidence>
<dbReference type="EMBL" id="CP034413">
    <property type="protein sequence ID" value="QCI58352.1"/>
    <property type="molecule type" value="Genomic_DNA"/>
</dbReference>
<keyword evidence="1" id="KW-1133">Transmembrane helix</keyword>
<gene>
    <name evidence="2" type="ORF">EIO64_03165</name>
</gene>
<dbReference type="GeneID" id="89523173"/>
<protein>
    <submittedName>
        <fullName evidence="2">Uncharacterized protein</fullName>
    </submittedName>
</protein>
<sequence>MAAIILSLLAAALLSTVLLIPAGHLKQALGIPSAVCSAAAMGLYLQMRTVSGGPGTGIALVQLYLPCAVYGLVILGGAALGPTGWCCGKKRS</sequence>
<accession>A0A4D7AXP9</accession>
<dbReference type="AlphaFoldDB" id="A0A4D7AXP9"/>
<dbReference type="KEGG" id="obj:EIO64_03165"/>
<keyword evidence="1" id="KW-0812">Transmembrane</keyword>
<evidence type="ECO:0000313" key="3">
    <source>
        <dbReference type="Proteomes" id="UP000298642"/>
    </source>
</evidence>
<organism evidence="2 3">
    <name type="scientific">Dysosmobacter welbionis</name>
    <dbReference type="NCBI Taxonomy" id="2093857"/>
    <lineage>
        <taxon>Bacteria</taxon>
        <taxon>Bacillati</taxon>
        <taxon>Bacillota</taxon>
        <taxon>Clostridia</taxon>
        <taxon>Eubacteriales</taxon>
        <taxon>Oscillospiraceae</taxon>
        <taxon>Dysosmobacter</taxon>
    </lineage>
</organism>
<evidence type="ECO:0000313" key="2">
    <source>
        <dbReference type="EMBL" id="QCI58352.1"/>
    </source>
</evidence>
<reference evidence="3" key="1">
    <citation type="submission" date="2018-12" db="EMBL/GenBank/DDBJ databases">
        <title>Dusodibacter welbiota gen. nov., sp. nov., isolated from human faeces and emended description of the Oscillibacter genus.</title>
        <authorList>
            <person name="Le Roy T."/>
            <person name="Van der Smissen P."/>
            <person name="Delzenne N."/>
            <person name="Muccioli G."/>
            <person name="Collet J.F."/>
            <person name="Cani P.D."/>
        </authorList>
    </citation>
    <scope>NUCLEOTIDE SEQUENCE [LARGE SCALE GENOMIC DNA]</scope>
    <source>
        <strain evidence="3">J115</strain>
    </source>
</reference>
<proteinExistence type="predicted"/>
<dbReference type="Proteomes" id="UP000298642">
    <property type="component" value="Chromosome"/>
</dbReference>
<feature type="transmembrane region" description="Helical" evidence="1">
    <location>
        <begin position="62"/>
        <end position="87"/>
    </location>
</feature>
<keyword evidence="1" id="KW-0472">Membrane</keyword>
<dbReference type="RefSeq" id="WP_025545159.1">
    <property type="nucleotide sequence ID" value="NZ_CAUWCU010000003.1"/>
</dbReference>
<keyword evidence="3" id="KW-1185">Reference proteome</keyword>
<name>A0A4D7AXP9_9FIRM</name>